<dbReference type="Gene3D" id="2.60.40.2130">
    <property type="entry name" value="F-spondin domain"/>
    <property type="match status" value="1"/>
</dbReference>
<evidence type="ECO:0008006" key="4">
    <source>
        <dbReference type="Google" id="ProtNLM"/>
    </source>
</evidence>
<comment type="caution">
    <text evidence="2">The sequence shown here is derived from an EMBL/GenBank/DDBJ whole genome shotgun (WGS) entry which is preliminary data.</text>
</comment>
<gene>
    <name evidence="2" type="ORF">Pla108_32700</name>
</gene>
<dbReference type="InterPro" id="IPR038678">
    <property type="entry name" value="Spondin_N_sf"/>
</dbReference>
<name>A0A5C6A837_9BACT</name>
<proteinExistence type="predicted"/>
<feature type="chain" id="PRO_5022908825" description="PEP-CTERM protein-sorting domain-containing protein" evidence="1">
    <location>
        <begin position="26"/>
        <end position="269"/>
    </location>
</feature>
<dbReference type="EMBL" id="SJPR01000004">
    <property type="protein sequence ID" value="TWT96182.1"/>
    <property type="molecule type" value="Genomic_DNA"/>
</dbReference>
<keyword evidence="1" id="KW-0732">Signal</keyword>
<dbReference type="InterPro" id="IPR009465">
    <property type="entry name" value="Spondin_N"/>
</dbReference>
<evidence type="ECO:0000313" key="3">
    <source>
        <dbReference type="Proteomes" id="UP000317421"/>
    </source>
</evidence>
<protein>
    <recommendedName>
        <fullName evidence="4">PEP-CTERM protein-sorting domain-containing protein</fullName>
    </recommendedName>
</protein>
<feature type="signal peptide" evidence="1">
    <location>
        <begin position="1"/>
        <end position="25"/>
    </location>
</feature>
<dbReference type="RefSeq" id="WP_146445963.1">
    <property type="nucleotide sequence ID" value="NZ_SJPR01000004.1"/>
</dbReference>
<dbReference type="OrthoDB" id="264824at2"/>
<keyword evidence="3" id="KW-1185">Reference proteome</keyword>
<accession>A0A5C6A837</accession>
<sequence precursor="true">MKFLWIGSPLAVALVWQGLAPSAQAANVQLRITVENLSPANSVSLAPFRFGFGDGTFDAFNAGSAAFLLGQPDIASAPIVSIAEGGSGATWLPGFQAAEPAANVDSLTGPAGPFLPGQSNSAVFTVDTSNRFFTFGTMVVPSNDHFLGNDDPMEYEVFDANGALRLTTIEQGVDEIWDAGSETENPANAAFLPGIGVNAQRENENSVVQFNFTDLSAFNGLATAGGYNFDSSLLTATSPLLRVSFEVVPEPATALLAAFATVGVLVRRR</sequence>
<reference evidence="2 3" key="1">
    <citation type="submission" date="2019-02" db="EMBL/GenBank/DDBJ databases">
        <title>Deep-cultivation of Planctomycetes and their phenomic and genomic characterization uncovers novel biology.</title>
        <authorList>
            <person name="Wiegand S."/>
            <person name="Jogler M."/>
            <person name="Boedeker C."/>
            <person name="Pinto D."/>
            <person name="Vollmers J."/>
            <person name="Rivas-Marin E."/>
            <person name="Kohn T."/>
            <person name="Peeters S.H."/>
            <person name="Heuer A."/>
            <person name="Rast P."/>
            <person name="Oberbeckmann S."/>
            <person name="Bunk B."/>
            <person name="Jeske O."/>
            <person name="Meyerdierks A."/>
            <person name="Storesund J.E."/>
            <person name="Kallscheuer N."/>
            <person name="Luecker S."/>
            <person name="Lage O.M."/>
            <person name="Pohl T."/>
            <person name="Merkel B.J."/>
            <person name="Hornburger P."/>
            <person name="Mueller R.-W."/>
            <person name="Bruemmer F."/>
            <person name="Labrenz M."/>
            <person name="Spormann A.M."/>
            <person name="Op Den Camp H."/>
            <person name="Overmann J."/>
            <person name="Amann R."/>
            <person name="Jetten M.S.M."/>
            <person name="Mascher T."/>
            <person name="Medema M.H."/>
            <person name="Devos D.P."/>
            <person name="Kaster A.-K."/>
            <person name="Ovreas L."/>
            <person name="Rohde M."/>
            <person name="Galperin M.Y."/>
            <person name="Jogler C."/>
        </authorList>
    </citation>
    <scope>NUCLEOTIDE SEQUENCE [LARGE SCALE GENOMIC DNA]</scope>
    <source>
        <strain evidence="2 3">Pla108</strain>
    </source>
</reference>
<dbReference type="NCBIfam" id="NF038123">
    <property type="entry name" value="NF038123_dom"/>
    <property type="match status" value="1"/>
</dbReference>
<evidence type="ECO:0000256" key="1">
    <source>
        <dbReference type="SAM" id="SignalP"/>
    </source>
</evidence>
<dbReference type="AlphaFoldDB" id="A0A5C6A837"/>
<dbReference type="Proteomes" id="UP000317421">
    <property type="component" value="Unassembled WGS sequence"/>
</dbReference>
<organism evidence="2 3">
    <name type="scientific">Botrimarina colliarenosi</name>
    <dbReference type="NCBI Taxonomy" id="2528001"/>
    <lineage>
        <taxon>Bacteria</taxon>
        <taxon>Pseudomonadati</taxon>
        <taxon>Planctomycetota</taxon>
        <taxon>Planctomycetia</taxon>
        <taxon>Pirellulales</taxon>
        <taxon>Lacipirellulaceae</taxon>
        <taxon>Botrimarina</taxon>
    </lineage>
</organism>
<evidence type="ECO:0000313" key="2">
    <source>
        <dbReference type="EMBL" id="TWT96182.1"/>
    </source>
</evidence>